<dbReference type="PROSITE" id="PS52004">
    <property type="entry name" value="KS3_2"/>
    <property type="match status" value="1"/>
</dbReference>
<feature type="domain" description="Ketosynthase family 3 (KS3)" evidence="4">
    <location>
        <begin position="1"/>
        <end position="373"/>
    </location>
</feature>
<proteinExistence type="inferred from homology"/>
<comment type="similarity">
    <text evidence="1 3">Belongs to the thiolase-like superfamily. Beta-ketoacyl-ACP synthases family.</text>
</comment>
<dbReference type="EMBL" id="JBHLTS010000079">
    <property type="protein sequence ID" value="MFC0518676.1"/>
    <property type="molecule type" value="Genomic_DNA"/>
</dbReference>
<dbReference type="RefSeq" id="WP_377026387.1">
    <property type="nucleotide sequence ID" value="NZ_JBHLTS010000079.1"/>
</dbReference>
<dbReference type="InterPro" id="IPR020841">
    <property type="entry name" value="PKS_Beta-ketoAc_synthase_dom"/>
</dbReference>
<dbReference type="InterPro" id="IPR016039">
    <property type="entry name" value="Thiolase-like"/>
</dbReference>
<evidence type="ECO:0000256" key="3">
    <source>
        <dbReference type="RuleBase" id="RU003694"/>
    </source>
</evidence>
<name>A0ABV6LGU1_9SPHI</name>
<reference evidence="5 6" key="1">
    <citation type="submission" date="2024-09" db="EMBL/GenBank/DDBJ databases">
        <authorList>
            <person name="Sun Q."/>
            <person name="Mori K."/>
        </authorList>
    </citation>
    <scope>NUCLEOTIDE SEQUENCE [LARGE SCALE GENOMIC DNA]</scope>
    <source>
        <strain evidence="5 6">NCAIM B.02415</strain>
    </source>
</reference>
<gene>
    <name evidence="5" type="ORF">ACFFGT_30960</name>
</gene>
<keyword evidence="6" id="KW-1185">Reference proteome</keyword>
<organism evidence="5 6">
    <name type="scientific">Mucilaginibacter angelicae</name>
    <dbReference type="NCBI Taxonomy" id="869718"/>
    <lineage>
        <taxon>Bacteria</taxon>
        <taxon>Pseudomonadati</taxon>
        <taxon>Bacteroidota</taxon>
        <taxon>Sphingobacteriia</taxon>
        <taxon>Sphingobacteriales</taxon>
        <taxon>Sphingobacteriaceae</taxon>
        <taxon>Mucilaginibacter</taxon>
    </lineage>
</organism>
<dbReference type="SMART" id="SM00825">
    <property type="entry name" value="PKS_KS"/>
    <property type="match status" value="1"/>
</dbReference>
<evidence type="ECO:0000313" key="6">
    <source>
        <dbReference type="Proteomes" id="UP001589828"/>
    </source>
</evidence>
<dbReference type="PROSITE" id="PS00098">
    <property type="entry name" value="THIOLASE_1"/>
    <property type="match status" value="1"/>
</dbReference>
<dbReference type="InterPro" id="IPR020615">
    <property type="entry name" value="Thiolase_acyl_enz_int_AS"/>
</dbReference>
<dbReference type="Proteomes" id="UP001589828">
    <property type="component" value="Unassembled WGS sequence"/>
</dbReference>
<dbReference type="SUPFAM" id="SSF53901">
    <property type="entry name" value="Thiolase-like"/>
    <property type="match status" value="1"/>
</dbReference>
<dbReference type="InterPro" id="IPR014031">
    <property type="entry name" value="Ketoacyl_synth_C"/>
</dbReference>
<keyword evidence="2 3" id="KW-0808">Transferase</keyword>
<evidence type="ECO:0000256" key="1">
    <source>
        <dbReference type="ARBA" id="ARBA00008467"/>
    </source>
</evidence>
<evidence type="ECO:0000259" key="4">
    <source>
        <dbReference type="PROSITE" id="PS52004"/>
    </source>
</evidence>
<dbReference type="Pfam" id="PF00109">
    <property type="entry name" value="ketoacyl-synt"/>
    <property type="match status" value="1"/>
</dbReference>
<sequence length="374" mass="39613">MKNVYLIADNIYSPLGDTTAQNFEQLVNNVSGVQQHDNEAMSDEPFFASLFEKDEFVDADYTKFEQLLIASITGALKDSGVNPSDKKTVLIISTTKGNISLLETEQPSPELDERIALHTSAKLITQHFGFVNEPIVISHACISGLAAMITGMRLIQSGQYDHAVVAGADVISKFILSGFQSFQAVSPGLCRPFDAGRDGINLGEGAATVILSAEEKPTGEAIELVSGAISNDANHISGPSRTGEELYFAIDKAMKGAGLQAGDIDFISAHGTATIYNDDMESKAITLAGLREAPVNSLKGFYGHTLGASGLIEAIISAQSLKQNLVIPTKGFKQQGDTNPVNVCSQLISKPLNICLKIASGFGGCNAAIILTKS</sequence>
<dbReference type="Gene3D" id="3.40.47.10">
    <property type="match status" value="1"/>
</dbReference>
<comment type="caution">
    <text evidence="5">The sequence shown here is derived from an EMBL/GenBank/DDBJ whole genome shotgun (WGS) entry which is preliminary data.</text>
</comment>
<dbReference type="InterPro" id="IPR000794">
    <property type="entry name" value="Beta-ketoacyl_synthase"/>
</dbReference>
<dbReference type="Pfam" id="PF02801">
    <property type="entry name" value="Ketoacyl-synt_C"/>
    <property type="match status" value="1"/>
</dbReference>
<dbReference type="PANTHER" id="PTHR11712">
    <property type="entry name" value="POLYKETIDE SYNTHASE-RELATED"/>
    <property type="match status" value="1"/>
</dbReference>
<evidence type="ECO:0000256" key="2">
    <source>
        <dbReference type="ARBA" id="ARBA00022679"/>
    </source>
</evidence>
<evidence type="ECO:0000313" key="5">
    <source>
        <dbReference type="EMBL" id="MFC0518676.1"/>
    </source>
</evidence>
<accession>A0ABV6LGU1</accession>
<dbReference type="PANTHER" id="PTHR11712:SF336">
    <property type="entry name" value="3-OXOACYL-[ACYL-CARRIER-PROTEIN] SYNTHASE, MITOCHONDRIAL"/>
    <property type="match status" value="1"/>
</dbReference>
<dbReference type="InterPro" id="IPR014030">
    <property type="entry name" value="Ketoacyl_synth_N"/>
</dbReference>
<protein>
    <submittedName>
        <fullName evidence="5">Beta-ketoacyl synthase N-terminal-like domain-containing protein</fullName>
    </submittedName>
</protein>